<keyword evidence="1" id="KW-0812">Transmembrane</keyword>
<evidence type="ECO:0000256" key="1">
    <source>
        <dbReference type="SAM" id="Phobius"/>
    </source>
</evidence>
<dbReference type="KEGG" id="bgh:BDBG_16989"/>
<reference evidence="3" key="1">
    <citation type="journal article" date="2015" name="PLoS Genet.">
        <title>The dynamic genome and transcriptome of the human fungal pathogen Blastomyces and close relative Emmonsia.</title>
        <authorList>
            <person name="Munoz J.F."/>
            <person name="Gauthier G.M."/>
            <person name="Desjardins C.A."/>
            <person name="Gallo J.E."/>
            <person name="Holder J."/>
            <person name="Sullivan T.D."/>
            <person name="Marty A.J."/>
            <person name="Carmen J.C."/>
            <person name="Chen Z."/>
            <person name="Ding L."/>
            <person name="Gujja S."/>
            <person name="Magrini V."/>
            <person name="Misas E."/>
            <person name="Mitreva M."/>
            <person name="Priest M."/>
            <person name="Saif S."/>
            <person name="Whiston E.A."/>
            <person name="Young S."/>
            <person name="Zeng Q."/>
            <person name="Goldman W.E."/>
            <person name="Mardis E.R."/>
            <person name="Taylor J.W."/>
            <person name="McEwen J.G."/>
            <person name="Clay O.K."/>
            <person name="Klein B.S."/>
            <person name="Cuomo C.A."/>
        </authorList>
    </citation>
    <scope>NUCLEOTIDE SEQUENCE [LARGE SCALE GENOMIC DNA]</scope>
    <source>
        <strain evidence="3">SLH14081</strain>
    </source>
</reference>
<dbReference type="EMBL" id="GG657454">
    <property type="protein sequence ID" value="OAT08291.1"/>
    <property type="molecule type" value="Genomic_DNA"/>
</dbReference>
<dbReference type="Proteomes" id="UP000002038">
    <property type="component" value="Unassembled WGS sequence"/>
</dbReference>
<dbReference type="GeneID" id="42528900"/>
<dbReference type="RefSeq" id="XP_031578207.1">
    <property type="nucleotide sequence ID" value="XM_031724818.1"/>
</dbReference>
<keyword evidence="3" id="KW-1185">Reference proteome</keyword>
<evidence type="ECO:0000313" key="3">
    <source>
        <dbReference type="Proteomes" id="UP000002038"/>
    </source>
</evidence>
<name>A0A179UMP9_BLAGS</name>
<keyword evidence="1" id="KW-1133">Transmembrane helix</keyword>
<organism evidence="2 3">
    <name type="scientific">Blastomyces gilchristii (strain SLH14081)</name>
    <name type="common">Blastomyces dermatitidis</name>
    <dbReference type="NCBI Taxonomy" id="559298"/>
    <lineage>
        <taxon>Eukaryota</taxon>
        <taxon>Fungi</taxon>
        <taxon>Dikarya</taxon>
        <taxon>Ascomycota</taxon>
        <taxon>Pezizomycotina</taxon>
        <taxon>Eurotiomycetes</taxon>
        <taxon>Eurotiomycetidae</taxon>
        <taxon>Onygenales</taxon>
        <taxon>Ajellomycetaceae</taxon>
        <taxon>Blastomyces</taxon>
    </lineage>
</organism>
<protein>
    <submittedName>
        <fullName evidence="2">Uncharacterized protein</fullName>
    </submittedName>
</protein>
<feature type="non-terminal residue" evidence="2">
    <location>
        <position position="158"/>
    </location>
</feature>
<feature type="transmembrane region" description="Helical" evidence="1">
    <location>
        <begin position="117"/>
        <end position="135"/>
    </location>
</feature>
<feature type="non-terminal residue" evidence="2">
    <location>
        <position position="1"/>
    </location>
</feature>
<dbReference type="VEuPathDB" id="FungiDB:BDBG_16989"/>
<accession>A0A179UMP9</accession>
<gene>
    <name evidence="2" type="ORF">BDBG_16989</name>
</gene>
<evidence type="ECO:0000313" key="2">
    <source>
        <dbReference type="EMBL" id="OAT08291.1"/>
    </source>
</evidence>
<sequence>SSYIDRFTSADNHDLNVELLIENLKDMITEKLSILCVTESSASSSVLSVSFSATSSQSSTPVSVSDSFTLTIPVSVTLTFTTSASATSALSASAVSAFVISSLCFKKMLYRLNELCFSVYTLLLFLSISKIIYYICVFRNENVNIVLFYIHRHKTYIP</sequence>
<dbReference type="AlphaFoldDB" id="A0A179UMP9"/>
<keyword evidence="1" id="KW-0472">Membrane</keyword>
<proteinExistence type="predicted"/>